<sequence length="137" mass="14241">MSRLVRALFGIPAAVVLIAAGTTAVASAATGKPSGAPPEGLGVWCVSVTGAKACFGQSADKVWVKDTKANGESAAGTIYNKDSGTDWYRECFNTRGADGGWVVCDFDVPENREGLLWAVNNPFIGAQGSTKIWTTIA</sequence>
<dbReference type="Proteomes" id="UP000295075">
    <property type="component" value="Unassembled WGS sequence"/>
</dbReference>
<feature type="chain" id="PRO_5020835178" description="Secreted protein" evidence="1">
    <location>
        <begin position="29"/>
        <end position="137"/>
    </location>
</feature>
<dbReference type="RefSeq" id="WP_132404736.1">
    <property type="nucleotide sequence ID" value="NZ_SMKA01000025.1"/>
</dbReference>
<proteinExistence type="predicted"/>
<dbReference type="AlphaFoldDB" id="A0A4R4QA56"/>
<dbReference type="OrthoDB" id="4247493at2"/>
<gene>
    <name evidence="2" type="ORF">E1261_09060</name>
</gene>
<keyword evidence="1" id="KW-0732">Signal</keyword>
<name>A0A4R4QA56_9ACTN</name>
<accession>A0A4R4QA56</accession>
<keyword evidence="3" id="KW-1185">Reference proteome</keyword>
<evidence type="ECO:0000313" key="3">
    <source>
        <dbReference type="Proteomes" id="UP000295075"/>
    </source>
</evidence>
<comment type="caution">
    <text evidence="2">The sequence shown here is derived from an EMBL/GenBank/DDBJ whole genome shotgun (WGS) entry which is preliminary data.</text>
</comment>
<feature type="signal peptide" evidence="1">
    <location>
        <begin position="1"/>
        <end position="28"/>
    </location>
</feature>
<protein>
    <recommendedName>
        <fullName evidence="4">Secreted protein</fullName>
    </recommendedName>
</protein>
<reference evidence="2 3" key="1">
    <citation type="submission" date="2019-03" db="EMBL/GenBank/DDBJ databases">
        <title>Draft genome sequences of novel Actinobacteria.</title>
        <authorList>
            <person name="Sahin N."/>
            <person name="Ay H."/>
            <person name="Saygin H."/>
        </authorList>
    </citation>
    <scope>NUCLEOTIDE SEQUENCE [LARGE SCALE GENOMIC DNA]</scope>
    <source>
        <strain evidence="2 3">JCM 30547</strain>
    </source>
</reference>
<organism evidence="2 3">
    <name type="scientific">Kribbella albertanoniae</name>
    <dbReference type="NCBI Taxonomy" id="1266829"/>
    <lineage>
        <taxon>Bacteria</taxon>
        <taxon>Bacillati</taxon>
        <taxon>Actinomycetota</taxon>
        <taxon>Actinomycetes</taxon>
        <taxon>Propionibacteriales</taxon>
        <taxon>Kribbellaceae</taxon>
        <taxon>Kribbella</taxon>
    </lineage>
</organism>
<evidence type="ECO:0000313" key="2">
    <source>
        <dbReference type="EMBL" id="TDC32177.1"/>
    </source>
</evidence>
<evidence type="ECO:0008006" key="4">
    <source>
        <dbReference type="Google" id="ProtNLM"/>
    </source>
</evidence>
<evidence type="ECO:0000256" key="1">
    <source>
        <dbReference type="SAM" id="SignalP"/>
    </source>
</evidence>
<dbReference type="EMBL" id="SMKA01000025">
    <property type="protein sequence ID" value="TDC32177.1"/>
    <property type="molecule type" value="Genomic_DNA"/>
</dbReference>